<evidence type="ECO:0000256" key="1">
    <source>
        <dbReference type="ARBA" id="ARBA00007317"/>
    </source>
</evidence>
<comment type="catalytic activity">
    <reaction evidence="7 8">
        <text>N(6)-[(R)-dihydrolipoyl]-L-lysyl-[protein] + acetyl-CoA = N(6)-[(R)-S(8)-acetyldihydrolipoyl]-L-lysyl-[protein] + CoA</text>
        <dbReference type="Rhea" id="RHEA:17017"/>
        <dbReference type="Rhea" id="RHEA-COMP:10475"/>
        <dbReference type="Rhea" id="RHEA-COMP:10478"/>
        <dbReference type="ChEBI" id="CHEBI:57287"/>
        <dbReference type="ChEBI" id="CHEBI:57288"/>
        <dbReference type="ChEBI" id="CHEBI:83100"/>
        <dbReference type="ChEBI" id="CHEBI:83111"/>
        <dbReference type="EC" id="2.3.1.12"/>
    </reaction>
</comment>
<keyword evidence="12" id="KW-1185">Reference proteome</keyword>
<keyword evidence="4 8" id="KW-0450">Lipoyl</keyword>
<dbReference type="EC" id="2.3.1.12" evidence="8"/>
<dbReference type="InterPro" id="IPR036625">
    <property type="entry name" value="E3-bd_dom_sf"/>
</dbReference>
<dbReference type="InterPro" id="IPR003016">
    <property type="entry name" value="2-oxoA_DH_lipoyl-BS"/>
</dbReference>
<dbReference type="SUPFAM" id="SSF47005">
    <property type="entry name" value="Peripheral subunit-binding domain of 2-oxo acid dehydrogenase complex"/>
    <property type="match status" value="1"/>
</dbReference>
<evidence type="ECO:0000256" key="4">
    <source>
        <dbReference type="ARBA" id="ARBA00022823"/>
    </source>
</evidence>
<dbReference type="Pfam" id="PF00198">
    <property type="entry name" value="2-oxoacid_dh"/>
    <property type="match status" value="1"/>
</dbReference>
<dbReference type="eggNOG" id="COG0508">
    <property type="taxonomic scope" value="Bacteria"/>
</dbReference>
<dbReference type="InterPro" id="IPR001078">
    <property type="entry name" value="2-oxoacid_DH_actylTfrase"/>
</dbReference>
<reference evidence="11 12" key="2">
    <citation type="journal article" date="2011" name="PLoS Genet.">
        <title>Parallel evolution of a type IV secretion system in radiating lineages of the host-restricted bacterial pathogen Bartonella.</title>
        <authorList>
            <person name="Engel P."/>
            <person name="Salzburger W."/>
            <person name="Liesch M."/>
            <person name="Chang C.C."/>
            <person name="Maruyama S."/>
            <person name="Lanz C."/>
            <person name="Calteau A."/>
            <person name="Lajus A."/>
            <person name="Medigue C."/>
            <person name="Schuster S.C."/>
            <person name="Dehio C."/>
        </authorList>
    </citation>
    <scope>NUCLEOTIDE SEQUENCE [LARGE SCALE GENOMIC DNA]</scope>
    <source>
        <strain evidence="12">CIP 104772 / 73</strain>
    </source>
</reference>
<dbReference type="Gene3D" id="4.10.320.10">
    <property type="entry name" value="E3-binding domain"/>
    <property type="match status" value="1"/>
</dbReference>
<feature type="domain" description="Lipoyl-binding" evidence="9">
    <location>
        <begin position="2"/>
        <end position="78"/>
    </location>
</feature>
<dbReference type="NCBIfam" id="TIGR01349">
    <property type="entry name" value="PDHac_trf_mito"/>
    <property type="match status" value="1"/>
</dbReference>
<dbReference type="STRING" id="696125.BARCL_0595"/>
<dbReference type="CDD" id="cd06849">
    <property type="entry name" value="lipoyl_domain"/>
    <property type="match status" value="1"/>
</dbReference>
<evidence type="ECO:0000259" key="9">
    <source>
        <dbReference type="PROSITE" id="PS50968"/>
    </source>
</evidence>
<dbReference type="Gene3D" id="2.40.50.100">
    <property type="match status" value="1"/>
</dbReference>
<comment type="cofactor">
    <cofactor evidence="8">
        <name>(R)-lipoate</name>
        <dbReference type="ChEBI" id="CHEBI:83088"/>
    </cofactor>
    <text evidence="8">Binds 1 lipoyl cofactor covalently.</text>
</comment>
<dbReference type="KEGG" id="bcd:BARCL_0595"/>
<dbReference type="SUPFAM" id="SSF52777">
    <property type="entry name" value="CoA-dependent acyltransferases"/>
    <property type="match status" value="1"/>
</dbReference>
<evidence type="ECO:0000256" key="7">
    <source>
        <dbReference type="ARBA" id="ARBA00048370"/>
    </source>
</evidence>
<dbReference type="RefSeq" id="WP_013544938.1">
    <property type="nucleotide sequence ID" value="NC_014932.1"/>
</dbReference>
<dbReference type="Pfam" id="PF00364">
    <property type="entry name" value="Biotin_lipoyl"/>
    <property type="match status" value="1"/>
</dbReference>
<dbReference type="FunFam" id="2.40.50.100:FF:000010">
    <property type="entry name" value="Acetyltransferase component of pyruvate dehydrogenase complex"/>
    <property type="match status" value="1"/>
</dbReference>
<proteinExistence type="inferred from homology"/>
<sequence>MPIKITMPALSPTMEEGNLSKWNVKEGDKVTCGDIIAEIETDKATMEIEAIDEGTVAKIVVPAGTQRVKVNSLIVVLAEEGEDLSEAAKIAEETSSIMVKEPVIKQSMNSASVQASHSSKNQQLIQRNGNNRRLFASPLARRLAAQVGIDLSLISGTGPHGRIIKHDVEKVLNNGLESSRSLHINQSITSSISDRHILQLFKESEYTFAPHDNMRKTIAKRLVASKQMVPHFYVTIDCELDALLKLRTQLNAVVPMVEMQEGTKKPAYKLSVNDMVIKAVALSLKAVPDANVSWLEDGMLYHKHCDVGVAVSVPNGLMVPIIRCAEEKSLSIISNEMKDLATRARERKLRMEEYQGGTTAVSNMGMYGIKNFSAIINPPHATIFAIGSGEKRAIVKDGALAIATVMSVTLSVDHRAVDGALAAEVAQTFKKIIENPLTMLI</sequence>
<comment type="function">
    <text evidence="6">The pyruvate dehydrogenase complex catalyzes the overall conversion of pyruvate to acetyl-CoA and CO(2). It contains multiple copies of three enzymatic components: pyruvate dehydrogenase (E1), dihydrolipoamide acetyltransferase (E2) and lipoamide dehydrogenase (E3).</text>
</comment>
<dbReference type="PANTHER" id="PTHR23151">
    <property type="entry name" value="DIHYDROLIPOAMIDE ACETYL/SUCCINYL-TRANSFERASE-RELATED"/>
    <property type="match status" value="1"/>
</dbReference>
<dbReference type="InterPro" id="IPR045257">
    <property type="entry name" value="E2/Pdx1"/>
</dbReference>
<dbReference type="Proteomes" id="UP000009101">
    <property type="component" value="Chromosome"/>
</dbReference>
<dbReference type="GO" id="GO:0006086">
    <property type="term" value="P:pyruvate decarboxylation to acetyl-CoA"/>
    <property type="evidence" value="ECO:0007669"/>
    <property type="project" value="InterPro"/>
</dbReference>
<dbReference type="PANTHER" id="PTHR23151:SF90">
    <property type="entry name" value="DIHYDROLIPOYLLYSINE-RESIDUE ACETYLTRANSFERASE COMPONENT OF PYRUVATE DEHYDROGENASE COMPLEX, MITOCHONDRIAL-RELATED"/>
    <property type="match status" value="1"/>
</dbReference>
<dbReference type="AlphaFoldDB" id="E6YHD8"/>
<dbReference type="PROSITE" id="PS51826">
    <property type="entry name" value="PSBD"/>
    <property type="match status" value="1"/>
</dbReference>
<keyword evidence="5 8" id="KW-0012">Acyltransferase</keyword>
<comment type="similarity">
    <text evidence="1 8">Belongs to the 2-oxoacid dehydrogenase family.</text>
</comment>
<dbReference type="GO" id="GO:0004742">
    <property type="term" value="F:dihydrolipoyllysine-residue acetyltransferase activity"/>
    <property type="evidence" value="ECO:0007669"/>
    <property type="project" value="UniProtKB-UniRule"/>
</dbReference>
<keyword evidence="3 8" id="KW-0808">Transferase</keyword>
<dbReference type="Pfam" id="PF02817">
    <property type="entry name" value="E3_binding"/>
    <property type="match status" value="1"/>
</dbReference>
<evidence type="ECO:0000256" key="5">
    <source>
        <dbReference type="ARBA" id="ARBA00023315"/>
    </source>
</evidence>
<dbReference type="Gene3D" id="3.30.559.10">
    <property type="entry name" value="Chloramphenicol acetyltransferase-like domain"/>
    <property type="match status" value="1"/>
</dbReference>
<dbReference type="PROSITE" id="PS00189">
    <property type="entry name" value="LIPOYL"/>
    <property type="match status" value="1"/>
</dbReference>
<dbReference type="InterPro" id="IPR004167">
    <property type="entry name" value="PSBD"/>
</dbReference>
<evidence type="ECO:0000313" key="11">
    <source>
        <dbReference type="EMBL" id="CBI76276.1"/>
    </source>
</evidence>
<dbReference type="InterPro" id="IPR011053">
    <property type="entry name" value="Single_hybrid_motif"/>
</dbReference>
<dbReference type="SUPFAM" id="SSF51230">
    <property type="entry name" value="Single hybrid motif"/>
    <property type="match status" value="1"/>
</dbReference>
<organism evidence="11 12">
    <name type="scientific">Bartonella clarridgeiae (strain CCUG 45776 / CIP 104772 / 73)</name>
    <dbReference type="NCBI Taxonomy" id="696125"/>
    <lineage>
        <taxon>Bacteria</taxon>
        <taxon>Pseudomonadati</taxon>
        <taxon>Pseudomonadota</taxon>
        <taxon>Alphaproteobacteria</taxon>
        <taxon>Hyphomicrobiales</taxon>
        <taxon>Bartonellaceae</taxon>
        <taxon>Bartonella</taxon>
    </lineage>
</organism>
<reference evidence="12" key="1">
    <citation type="submission" date="2009-11" db="EMBL/GenBank/DDBJ databases">
        <title>Genome sequencing of Bartonella species and comparative genomics.</title>
        <authorList>
            <person name="Engel P."/>
            <person name="Salzburger W."/>
            <person name="Marius L."/>
            <person name="Chao-Chin C."/>
            <person name="Soichi M."/>
            <person name="Christa L."/>
            <person name="Alexandra C."/>
            <person name="Aurelie L."/>
            <person name="Claudine M."/>
            <person name="Stephan S.C."/>
            <person name="Christoph D."/>
        </authorList>
    </citation>
    <scope>NUCLEOTIDE SEQUENCE [LARGE SCALE GENOMIC DNA]</scope>
    <source>
        <strain evidence="12">CIP 104772 / 73</strain>
    </source>
</reference>
<gene>
    <name evidence="11" type="primary">pdhC</name>
    <name evidence="11" type="ordered locus">BARCL_0595</name>
</gene>
<dbReference type="GO" id="GO:0045254">
    <property type="term" value="C:pyruvate dehydrogenase complex"/>
    <property type="evidence" value="ECO:0007669"/>
    <property type="project" value="UniProtKB-UniRule"/>
</dbReference>
<evidence type="ECO:0000313" key="12">
    <source>
        <dbReference type="Proteomes" id="UP000009101"/>
    </source>
</evidence>
<evidence type="ECO:0000256" key="6">
    <source>
        <dbReference type="ARBA" id="ARBA00025211"/>
    </source>
</evidence>
<accession>E6YHD8</accession>
<evidence type="ECO:0000256" key="2">
    <source>
        <dbReference type="ARBA" id="ARBA00011484"/>
    </source>
</evidence>
<protein>
    <recommendedName>
        <fullName evidence="8">Acetyltransferase component of pyruvate dehydrogenase complex</fullName>
        <ecNumber evidence="8">2.3.1.12</ecNumber>
    </recommendedName>
</protein>
<dbReference type="InterPro" id="IPR000089">
    <property type="entry name" value="Biotin_lipoyl"/>
</dbReference>
<evidence type="ECO:0000256" key="3">
    <source>
        <dbReference type="ARBA" id="ARBA00022679"/>
    </source>
</evidence>
<dbReference type="PROSITE" id="PS50968">
    <property type="entry name" value="BIOTINYL_LIPOYL"/>
    <property type="match status" value="1"/>
</dbReference>
<name>E6YHD8_BARC7</name>
<dbReference type="HOGENOM" id="CLU_016733_10_2_5"/>
<dbReference type="InterPro" id="IPR006257">
    <property type="entry name" value="LAT1"/>
</dbReference>
<dbReference type="EMBL" id="FN645454">
    <property type="protein sequence ID" value="CBI76276.1"/>
    <property type="molecule type" value="Genomic_DNA"/>
</dbReference>
<comment type="subunit">
    <text evidence="2">Forms a 24-polypeptide structural core with octahedral symmetry.</text>
</comment>
<evidence type="ECO:0000256" key="8">
    <source>
        <dbReference type="RuleBase" id="RU361137"/>
    </source>
</evidence>
<feature type="domain" description="Peripheral subunit-binding (PSBD)" evidence="10">
    <location>
        <begin position="135"/>
        <end position="172"/>
    </location>
</feature>
<dbReference type="InterPro" id="IPR023213">
    <property type="entry name" value="CAT-like_dom_sf"/>
</dbReference>
<evidence type="ECO:0000259" key="10">
    <source>
        <dbReference type="PROSITE" id="PS51826"/>
    </source>
</evidence>
<dbReference type="OrthoDB" id="9805770at2"/>